<feature type="transmembrane region" description="Helical" evidence="16">
    <location>
        <begin position="519"/>
        <end position="543"/>
    </location>
</feature>
<keyword evidence="19" id="KW-1185">Reference proteome</keyword>
<keyword evidence="11 16" id="KW-0472">Membrane</keyword>
<evidence type="ECO:0000259" key="17">
    <source>
        <dbReference type="PROSITE" id="PS51371"/>
    </source>
</evidence>
<dbReference type="PROSITE" id="PS51371">
    <property type="entry name" value="CBS"/>
    <property type="match status" value="2"/>
</dbReference>
<dbReference type="FunFam" id="1.10.3080.10:FF:000011">
    <property type="entry name" value="Chloride channel protein"/>
    <property type="match status" value="1"/>
</dbReference>
<dbReference type="GO" id="GO:0005783">
    <property type="term" value="C:endoplasmic reticulum"/>
    <property type="evidence" value="ECO:0007669"/>
    <property type="project" value="TreeGrafter"/>
</dbReference>
<reference evidence="19" key="1">
    <citation type="journal article" date="2023" name="Mol. Phylogenet. Evol.">
        <title>Genome-scale phylogeny and comparative genomics of the fungal order Sordariales.</title>
        <authorList>
            <person name="Hensen N."/>
            <person name="Bonometti L."/>
            <person name="Westerberg I."/>
            <person name="Brannstrom I.O."/>
            <person name="Guillou S."/>
            <person name="Cros-Aarteil S."/>
            <person name="Calhoun S."/>
            <person name="Haridas S."/>
            <person name="Kuo A."/>
            <person name="Mondo S."/>
            <person name="Pangilinan J."/>
            <person name="Riley R."/>
            <person name="LaButti K."/>
            <person name="Andreopoulos B."/>
            <person name="Lipzen A."/>
            <person name="Chen C."/>
            <person name="Yan M."/>
            <person name="Daum C."/>
            <person name="Ng V."/>
            <person name="Clum A."/>
            <person name="Steindorff A."/>
            <person name="Ohm R.A."/>
            <person name="Martin F."/>
            <person name="Silar P."/>
            <person name="Natvig D.O."/>
            <person name="Lalanne C."/>
            <person name="Gautier V."/>
            <person name="Ament-Velasquez S.L."/>
            <person name="Kruys A."/>
            <person name="Hutchinson M.I."/>
            <person name="Powell A.J."/>
            <person name="Barry K."/>
            <person name="Miller A.N."/>
            <person name="Grigoriev I.V."/>
            <person name="Debuchy R."/>
            <person name="Gladieux P."/>
            <person name="Hiltunen Thoren M."/>
            <person name="Johannesson H."/>
        </authorList>
    </citation>
    <scope>NUCLEOTIDE SEQUENCE [LARGE SCALE GENOMIC DNA]</scope>
    <source>
        <strain evidence="19">CBS 284.82</strain>
    </source>
</reference>
<keyword evidence="9 16" id="KW-1133">Transmembrane helix</keyword>
<dbReference type="CDD" id="cd03684">
    <property type="entry name" value="ClC_3_like"/>
    <property type="match status" value="1"/>
</dbReference>
<dbReference type="GO" id="GO:0005247">
    <property type="term" value="F:voltage-gated chloride channel activity"/>
    <property type="evidence" value="ECO:0007669"/>
    <property type="project" value="TreeGrafter"/>
</dbReference>
<feature type="transmembrane region" description="Helical" evidence="16">
    <location>
        <begin position="278"/>
        <end position="302"/>
    </location>
</feature>
<evidence type="ECO:0000256" key="4">
    <source>
        <dbReference type="ARBA" id="ARBA00006622"/>
    </source>
</evidence>
<feature type="domain" description="CBS" evidence="17">
    <location>
        <begin position="603"/>
        <end position="662"/>
    </location>
</feature>
<feature type="binding site" evidence="14">
    <location>
        <position position="969"/>
    </location>
    <ligand>
        <name>Fe cation</name>
        <dbReference type="ChEBI" id="CHEBI:24875"/>
        <note>catalytic</note>
    </ligand>
</feature>
<keyword evidence="12 16" id="KW-0868">Chloride</keyword>
<dbReference type="SUPFAM" id="SSF81340">
    <property type="entry name" value="Clc chloride channel"/>
    <property type="match status" value="1"/>
</dbReference>
<keyword evidence="15" id="KW-0129">CBS domain</keyword>
<feature type="cross-link" description="3'-(S-cysteinyl)-tyrosine (Cys-Tyr)" evidence="13">
    <location>
        <begin position="976"/>
        <end position="1041"/>
    </location>
</feature>
<keyword evidence="5 16" id="KW-0813">Transport</keyword>
<gene>
    <name evidence="18" type="ORF">C8A01DRAFT_45158</name>
</gene>
<feature type="transmembrane region" description="Helical" evidence="16">
    <location>
        <begin position="250"/>
        <end position="266"/>
    </location>
</feature>
<dbReference type="Proteomes" id="UP001303115">
    <property type="component" value="Unassembled WGS sequence"/>
</dbReference>
<keyword evidence="14" id="KW-0408">Iron</keyword>
<feature type="transmembrane region" description="Helical" evidence="16">
    <location>
        <begin position="387"/>
        <end position="412"/>
    </location>
</feature>
<dbReference type="EMBL" id="MU854352">
    <property type="protein sequence ID" value="KAK4041725.1"/>
    <property type="molecule type" value="Genomic_DNA"/>
</dbReference>
<evidence type="ECO:0000256" key="13">
    <source>
        <dbReference type="PIRSR" id="PIRSR610300-50"/>
    </source>
</evidence>
<dbReference type="Gene3D" id="3.90.1280.20">
    <property type="match status" value="1"/>
</dbReference>
<dbReference type="Gene3D" id="2.60.120.10">
    <property type="entry name" value="Jelly Rolls"/>
    <property type="match status" value="1"/>
</dbReference>
<dbReference type="CDD" id="cd04591">
    <property type="entry name" value="CBS_pair_voltage-gated_CLC_euk_bac"/>
    <property type="match status" value="1"/>
</dbReference>
<dbReference type="InterPro" id="IPR046342">
    <property type="entry name" value="CBS_dom_sf"/>
</dbReference>
<keyword evidence="8" id="KW-0560">Oxidoreductase</keyword>
<dbReference type="GO" id="GO:0006879">
    <property type="term" value="P:intracellular iron ion homeostasis"/>
    <property type="evidence" value="ECO:0007669"/>
    <property type="project" value="TreeGrafter"/>
</dbReference>
<feature type="transmembrane region" description="Helical" evidence="16">
    <location>
        <begin position="176"/>
        <end position="200"/>
    </location>
</feature>
<dbReference type="SUPFAM" id="SSF54631">
    <property type="entry name" value="CBS-domain pair"/>
    <property type="match status" value="1"/>
</dbReference>
<feature type="binding site" evidence="14">
    <location>
        <position position="1025"/>
    </location>
    <ligand>
        <name>Fe cation</name>
        <dbReference type="ChEBI" id="CHEBI:24875"/>
        <note>catalytic</note>
    </ligand>
</feature>
<feature type="transmembrane region" description="Helical" evidence="16">
    <location>
        <begin position="355"/>
        <end position="375"/>
    </location>
</feature>
<dbReference type="InterPro" id="IPR000644">
    <property type="entry name" value="CBS_dom"/>
</dbReference>
<dbReference type="CDD" id="cd10548">
    <property type="entry name" value="cupin_CDO"/>
    <property type="match status" value="1"/>
</dbReference>
<evidence type="ECO:0000256" key="6">
    <source>
        <dbReference type="ARBA" id="ARBA00022692"/>
    </source>
</evidence>
<evidence type="ECO:0000256" key="2">
    <source>
        <dbReference type="ARBA" id="ARBA00001962"/>
    </source>
</evidence>
<dbReference type="GO" id="GO:0005506">
    <property type="term" value="F:iron ion binding"/>
    <property type="evidence" value="ECO:0007669"/>
    <property type="project" value="InterPro"/>
</dbReference>
<keyword evidence="6 16" id="KW-0812">Transmembrane</keyword>
<name>A0AAN6PNG7_9PEZI</name>
<dbReference type="InterPro" id="IPR014743">
    <property type="entry name" value="Cl-channel_core"/>
</dbReference>
<dbReference type="PANTHER" id="PTHR45711">
    <property type="entry name" value="CHLORIDE CHANNEL PROTEIN"/>
    <property type="match status" value="1"/>
</dbReference>
<evidence type="ECO:0000256" key="10">
    <source>
        <dbReference type="ARBA" id="ARBA00023065"/>
    </source>
</evidence>
<dbReference type="Pfam" id="PF00571">
    <property type="entry name" value="CBS"/>
    <property type="match status" value="2"/>
</dbReference>
<feature type="transmembrane region" description="Helical" evidence="16">
    <location>
        <begin position="443"/>
        <end position="464"/>
    </location>
</feature>
<comment type="caution">
    <text evidence="18">The sequence shown here is derived from an EMBL/GenBank/DDBJ whole genome shotgun (WGS) entry which is preliminary data.</text>
</comment>
<dbReference type="InterPro" id="IPR014710">
    <property type="entry name" value="RmlC-like_jellyroll"/>
</dbReference>
<keyword evidence="10 16" id="KW-0406">Ion transport</keyword>
<keyword evidence="7 13" id="KW-0883">Thioether bond</keyword>
<dbReference type="InterPro" id="IPR001807">
    <property type="entry name" value="ClC"/>
</dbReference>
<evidence type="ECO:0000256" key="15">
    <source>
        <dbReference type="PROSITE-ProRule" id="PRU00703"/>
    </source>
</evidence>
<feature type="transmembrane region" description="Helical" evidence="16">
    <location>
        <begin position="212"/>
        <end position="238"/>
    </location>
</feature>
<dbReference type="GO" id="GO:0017172">
    <property type="term" value="F:cysteine dioxygenase activity"/>
    <property type="evidence" value="ECO:0007669"/>
    <property type="project" value="UniProtKB-EC"/>
</dbReference>
<dbReference type="Gene3D" id="1.10.3080.10">
    <property type="entry name" value="Clc chloride channel"/>
    <property type="match status" value="1"/>
</dbReference>
<dbReference type="Pfam" id="PF05995">
    <property type="entry name" value="CDO_I"/>
    <property type="match status" value="1"/>
</dbReference>
<dbReference type="Pfam" id="PF00654">
    <property type="entry name" value="Voltage_CLC"/>
    <property type="match status" value="1"/>
</dbReference>
<evidence type="ECO:0000256" key="5">
    <source>
        <dbReference type="ARBA" id="ARBA00022448"/>
    </source>
</evidence>
<feature type="domain" description="CBS" evidence="17">
    <location>
        <begin position="718"/>
        <end position="775"/>
    </location>
</feature>
<dbReference type="GO" id="GO:0005769">
    <property type="term" value="C:early endosome"/>
    <property type="evidence" value="ECO:0007669"/>
    <property type="project" value="TreeGrafter"/>
</dbReference>
<evidence type="ECO:0000256" key="9">
    <source>
        <dbReference type="ARBA" id="ARBA00022989"/>
    </source>
</evidence>
<sequence length="1077" mass="118216">MNFQSRSSSLSAVPQLARRPSVSSRLSSAVSIAERGETQDGGGIAAQHQIEEEIAKIKRYEDFTTIDWVQDAAREQLRRKARRKRQAGLYGSGQSDWRQRIREAYDAAQGWIVVTIIGAAIGLNAGLLNIITEWLSDIKLGYCSTKFYLNEDFCCWGEENGCADWHRWTVIEPVNYIIYIVFATLFALTAAVLVKSYAPYAAGSGISEIKCIIAGFVMKGFLGFWTLVIKSLALPLAIGSGLSVGKEGPSVHYAVCTGNVISRLFAKYRRNASKTREVLSACAAAGVAVAFGSPIGGVLFSLEEMSSYFPLKTLWRSYFCALVATAVLAAMNPFRTGQLVMFQVKYDRSWHFFEVLFYIIIGVFGGLYGAFVMKWNLRAQAFRKKYLANYAILEATLLAVATAIVCYPNAFLRIEMTESMKVLFRECEGAEDYHGLCDPQHRFGNVVSLILATVIRIFFVIISYGCKVPAGIFVPSMAIGASFGRTVGIIVQAIHEANPKSVFFSSCEPDVPCITPGTYAFLGAAAALSGIMHITVSVVVIMFELTGALTYILPTMIVVGVTKAVSELCGKGGIADRMIWFSGFPYLDHKEEHNFGVPVSQAMISDVVSIPSTGMTLKVIERLLTKDNYQGFPIIEDDTSRTLLGYIGRTELRYAVDRAKRERTLSPLAKCTFAVPSTTNTAVTTPNPLITPTITSTSSPSLDYATSTSTTIDFTPYIDPVPLTVHPRLPLETVMELFRKIGPRVILIEHRGRLAGLVTVKDCLKYQFKAEQAAEHHPREGDLLARRRRLEEEGQERVWGLIKAAAGGGRVRLRDSWEGERDFGGVGGRRSGLGHGGILDGTEESCHRIVPLPIAPNIINMAVGIIKSSVSSGPSVFARRATIDTNRFDDLVLALKDALGPSSGLTSDDVDVDHLSQLMRDYDSDPREWSRFAMGDDSRGYTRNLVDEGNGKSNLLVLVWSPGKGSPIHDHGNAHCLMKILHGDLTETRYDFPEGGEGEKPMRVISERVHKENEVAYMADELGVHRVSNQGSGFAVSLHLYTPPNVAKGGCHIFNAETGKKSHIKNCGYYSAYGKKL</sequence>
<protein>
    <recommendedName>
        <fullName evidence="16">Chloride channel protein</fullName>
    </recommendedName>
</protein>
<evidence type="ECO:0000256" key="7">
    <source>
        <dbReference type="ARBA" id="ARBA00022784"/>
    </source>
</evidence>
<evidence type="ECO:0000256" key="1">
    <source>
        <dbReference type="ARBA" id="ARBA00000629"/>
    </source>
</evidence>
<feature type="binding site" evidence="14">
    <location>
        <position position="971"/>
    </location>
    <ligand>
        <name>Fe cation</name>
        <dbReference type="ChEBI" id="CHEBI:24875"/>
        <note>catalytic</note>
    </ligand>
</feature>
<dbReference type="GO" id="GO:0000324">
    <property type="term" value="C:fungal-type vacuole"/>
    <property type="evidence" value="ECO:0007669"/>
    <property type="project" value="TreeGrafter"/>
</dbReference>
<organism evidence="18 19">
    <name type="scientific">Parachaetomium inaequale</name>
    <dbReference type="NCBI Taxonomy" id="2588326"/>
    <lineage>
        <taxon>Eukaryota</taxon>
        <taxon>Fungi</taxon>
        <taxon>Dikarya</taxon>
        <taxon>Ascomycota</taxon>
        <taxon>Pezizomycotina</taxon>
        <taxon>Sordariomycetes</taxon>
        <taxon>Sordariomycetidae</taxon>
        <taxon>Sordariales</taxon>
        <taxon>Chaetomiaceae</taxon>
        <taxon>Parachaetomium</taxon>
    </lineage>
</organism>
<feature type="transmembrane region" description="Helical" evidence="16">
    <location>
        <begin position="470"/>
        <end position="491"/>
    </location>
</feature>
<dbReference type="AlphaFoldDB" id="A0AAN6PNG7"/>
<feature type="transmembrane region" description="Helical" evidence="16">
    <location>
        <begin position="314"/>
        <end position="334"/>
    </location>
</feature>
<dbReference type="PRINTS" id="PR00762">
    <property type="entry name" value="CLCHANNEL"/>
</dbReference>
<keyword evidence="14" id="KW-0479">Metal-binding</keyword>
<evidence type="ECO:0000256" key="14">
    <source>
        <dbReference type="PIRSR" id="PIRSR610300-51"/>
    </source>
</evidence>
<evidence type="ECO:0000313" key="18">
    <source>
        <dbReference type="EMBL" id="KAK4041725.1"/>
    </source>
</evidence>
<dbReference type="GO" id="GO:0006878">
    <property type="term" value="P:intracellular copper ion homeostasis"/>
    <property type="evidence" value="ECO:0007669"/>
    <property type="project" value="TreeGrafter"/>
</dbReference>
<proteinExistence type="inferred from homology"/>
<comment type="similarity">
    <text evidence="4">Belongs to the cysteine dioxygenase family.</text>
</comment>
<evidence type="ECO:0000256" key="12">
    <source>
        <dbReference type="ARBA" id="ARBA00023214"/>
    </source>
</evidence>
<dbReference type="InterPro" id="IPR010300">
    <property type="entry name" value="CDO_1"/>
</dbReference>
<dbReference type="Gene3D" id="3.10.580.20">
    <property type="match status" value="1"/>
</dbReference>
<comment type="cofactor">
    <cofactor evidence="2">
        <name>Fe cation</name>
        <dbReference type="ChEBI" id="CHEBI:24875"/>
    </cofactor>
</comment>
<evidence type="ECO:0000256" key="16">
    <source>
        <dbReference type="RuleBase" id="RU361221"/>
    </source>
</evidence>
<evidence type="ECO:0000256" key="3">
    <source>
        <dbReference type="ARBA" id="ARBA00004141"/>
    </source>
</evidence>
<evidence type="ECO:0000256" key="11">
    <source>
        <dbReference type="ARBA" id="ARBA00023136"/>
    </source>
</evidence>
<dbReference type="FunFam" id="2.60.120.10:FF:000189">
    <property type="entry name" value="Cysteine dioxygenase"/>
    <property type="match status" value="1"/>
</dbReference>
<feature type="transmembrane region" description="Helical" evidence="16">
    <location>
        <begin position="108"/>
        <end position="131"/>
    </location>
</feature>
<dbReference type="InterPro" id="IPR011051">
    <property type="entry name" value="RmlC_Cupin_sf"/>
</dbReference>
<dbReference type="GO" id="GO:0005886">
    <property type="term" value="C:plasma membrane"/>
    <property type="evidence" value="ECO:0007669"/>
    <property type="project" value="TreeGrafter"/>
</dbReference>
<dbReference type="SUPFAM" id="SSF51182">
    <property type="entry name" value="RmlC-like cupins"/>
    <property type="match status" value="1"/>
</dbReference>
<dbReference type="PANTHER" id="PTHR45711:SF9">
    <property type="entry name" value="ANION_PROTON EXCHANGE TRANSPORTER GEF1"/>
    <property type="match status" value="1"/>
</dbReference>
<comment type="subcellular location">
    <subcellularLocation>
        <location evidence="3 16">Membrane</location>
        <topology evidence="3 16">Multi-pass membrane protein</topology>
    </subcellularLocation>
</comment>
<evidence type="ECO:0000256" key="8">
    <source>
        <dbReference type="ARBA" id="ARBA00022964"/>
    </source>
</evidence>
<comment type="catalytic activity">
    <reaction evidence="1">
        <text>L-cysteine + O2 = 3-sulfino-L-alanine + H(+)</text>
        <dbReference type="Rhea" id="RHEA:20441"/>
        <dbReference type="ChEBI" id="CHEBI:15378"/>
        <dbReference type="ChEBI" id="CHEBI:15379"/>
        <dbReference type="ChEBI" id="CHEBI:35235"/>
        <dbReference type="ChEBI" id="CHEBI:61085"/>
        <dbReference type="EC" id="1.13.11.20"/>
    </reaction>
</comment>
<accession>A0AAN6PNG7</accession>
<comment type="similarity">
    <text evidence="16">Belongs to the chloride channel (TC 2.A.49) family.</text>
</comment>
<keyword evidence="8" id="KW-0223">Dioxygenase</keyword>
<dbReference type="GO" id="GO:0005794">
    <property type="term" value="C:Golgi apparatus"/>
    <property type="evidence" value="ECO:0007669"/>
    <property type="project" value="TreeGrafter"/>
</dbReference>
<evidence type="ECO:0000313" key="19">
    <source>
        <dbReference type="Proteomes" id="UP001303115"/>
    </source>
</evidence>